<dbReference type="PANTHER" id="PTHR31672:SF10">
    <property type="entry name" value="F-BOX DOMAIN-CONTAINING PROTEIN"/>
    <property type="match status" value="1"/>
</dbReference>
<dbReference type="InterPro" id="IPR050796">
    <property type="entry name" value="SCF_F-box_component"/>
</dbReference>
<name>A0A2P6RQ03_ROSCH</name>
<comment type="caution">
    <text evidence="2">The sequence shown here is derived from an EMBL/GenBank/DDBJ whole genome shotgun (WGS) entry which is preliminary data.</text>
</comment>
<dbReference type="Gene3D" id="1.20.1280.50">
    <property type="match status" value="1"/>
</dbReference>
<reference evidence="2 3" key="1">
    <citation type="journal article" date="2018" name="Nat. Genet.">
        <title>The Rosa genome provides new insights in the design of modern roses.</title>
        <authorList>
            <person name="Bendahmane M."/>
        </authorList>
    </citation>
    <scope>NUCLEOTIDE SEQUENCE [LARGE SCALE GENOMIC DNA]</scope>
    <source>
        <strain evidence="3">cv. Old Blush</strain>
    </source>
</reference>
<evidence type="ECO:0000313" key="2">
    <source>
        <dbReference type="EMBL" id="PRQ48525.1"/>
    </source>
</evidence>
<evidence type="ECO:0000313" key="3">
    <source>
        <dbReference type="Proteomes" id="UP000238479"/>
    </source>
</evidence>
<dbReference type="SUPFAM" id="SSF81383">
    <property type="entry name" value="F-box domain"/>
    <property type="match status" value="1"/>
</dbReference>
<dbReference type="InterPro" id="IPR001810">
    <property type="entry name" value="F-box_dom"/>
</dbReference>
<keyword evidence="3" id="KW-1185">Reference proteome</keyword>
<dbReference type="InterPro" id="IPR036047">
    <property type="entry name" value="F-box-like_dom_sf"/>
</dbReference>
<proteinExistence type="predicted"/>
<dbReference type="OrthoDB" id="1644187at2759"/>
<dbReference type="Pfam" id="PF00646">
    <property type="entry name" value="F-box"/>
    <property type="match status" value="1"/>
</dbReference>
<feature type="domain" description="F-box" evidence="1">
    <location>
        <begin position="9"/>
        <end position="49"/>
    </location>
</feature>
<dbReference type="InterPro" id="IPR006527">
    <property type="entry name" value="F-box-assoc_dom_typ1"/>
</dbReference>
<organism evidence="2 3">
    <name type="scientific">Rosa chinensis</name>
    <name type="common">China rose</name>
    <dbReference type="NCBI Taxonomy" id="74649"/>
    <lineage>
        <taxon>Eukaryota</taxon>
        <taxon>Viridiplantae</taxon>
        <taxon>Streptophyta</taxon>
        <taxon>Embryophyta</taxon>
        <taxon>Tracheophyta</taxon>
        <taxon>Spermatophyta</taxon>
        <taxon>Magnoliopsida</taxon>
        <taxon>eudicotyledons</taxon>
        <taxon>Gunneridae</taxon>
        <taxon>Pentapetalae</taxon>
        <taxon>rosids</taxon>
        <taxon>fabids</taxon>
        <taxon>Rosales</taxon>
        <taxon>Rosaceae</taxon>
        <taxon>Rosoideae</taxon>
        <taxon>Rosoideae incertae sedis</taxon>
        <taxon>Rosa</taxon>
    </lineage>
</organism>
<dbReference type="STRING" id="74649.A0A2P6RQ03"/>
<evidence type="ECO:0000259" key="1">
    <source>
        <dbReference type="SMART" id="SM00256"/>
    </source>
</evidence>
<dbReference type="NCBIfam" id="TIGR01640">
    <property type="entry name" value="F_box_assoc_1"/>
    <property type="match status" value="1"/>
</dbReference>
<dbReference type="AlphaFoldDB" id="A0A2P6RQ03"/>
<dbReference type="Pfam" id="PF07734">
    <property type="entry name" value="FBA_1"/>
    <property type="match status" value="1"/>
</dbReference>
<dbReference type="EMBL" id="PDCK01000040">
    <property type="protein sequence ID" value="PRQ48525.1"/>
    <property type="molecule type" value="Genomic_DNA"/>
</dbReference>
<dbReference type="Gramene" id="PRQ48525">
    <property type="protein sequence ID" value="PRQ48525"/>
    <property type="gene ID" value="RchiOBHm_Chr2g0111681"/>
</dbReference>
<dbReference type="OMA" id="CNPAIRE"/>
<gene>
    <name evidence="2" type="ORF">RchiOBHm_Chr2g0111681</name>
</gene>
<sequence>MANCTKLHVSEEIVEQILSRLPPKSLMRFKCVCTLWWNLIQSPSFVAKHLSNSLRASSSVSILCKHTVEKKVENNDHAETGDDVETLLSSLYLCNEIDDLVAEVLRVPPPMNQISRSSDLRIAGHCDGITCLKFFVGNVVLCNPAIKEFKLLPKSCLLLPSDNDEYLDLELRYYTEFLGFGYDRKGKDYKVVRFVVYEESCYWFRAEVYTLGSNSWREVETEYTYREFFVMSGYCDQQMFFEGIYYWQVCGQVGECILSFDMGDEIFNVISIPWEEMPDEYHVRLGKWKESIALISCPTVTVVPQSFDIWVMNNSGNVKGSWTKCLTIGPMEGVEIPLLYAPLVFWKSDELLMVAEDGSVVSYNLEKQTVKYLPIHFVGDYFHTQAVVYVNSTVSINGGNKLEGIDNTDFYGINALGDGRLRAV</sequence>
<accession>A0A2P6RQ03</accession>
<dbReference type="InterPro" id="IPR017451">
    <property type="entry name" value="F-box-assoc_interact_dom"/>
</dbReference>
<dbReference type="PANTHER" id="PTHR31672">
    <property type="entry name" value="BNACNNG10540D PROTEIN"/>
    <property type="match status" value="1"/>
</dbReference>
<dbReference type="Proteomes" id="UP000238479">
    <property type="component" value="Chromosome 2"/>
</dbReference>
<dbReference type="CDD" id="cd22157">
    <property type="entry name" value="F-box_AtFBW1-like"/>
    <property type="match status" value="1"/>
</dbReference>
<protein>
    <submittedName>
        <fullName evidence="2">Putative F-box domain-containing protein</fullName>
    </submittedName>
</protein>
<dbReference type="SMART" id="SM00256">
    <property type="entry name" value="FBOX"/>
    <property type="match status" value="1"/>
</dbReference>